<evidence type="ECO:0000313" key="2">
    <source>
        <dbReference type="EMBL" id="SDT34542.1"/>
    </source>
</evidence>
<dbReference type="GO" id="GO:0005524">
    <property type="term" value="F:ATP binding"/>
    <property type="evidence" value="ECO:0007669"/>
    <property type="project" value="UniProtKB-KW"/>
</dbReference>
<evidence type="ECO:0000313" key="4">
    <source>
        <dbReference type="Proteomes" id="UP000434925"/>
    </source>
</evidence>
<dbReference type="Gene3D" id="3.40.50.300">
    <property type="entry name" value="P-loop containing nucleotide triphosphate hydrolases"/>
    <property type="match status" value="1"/>
</dbReference>
<evidence type="ECO:0000313" key="3">
    <source>
        <dbReference type="Proteomes" id="UP000182814"/>
    </source>
</evidence>
<reference evidence="3" key="1">
    <citation type="submission" date="2016-10" db="EMBL/GenBank/DDBJ databases">
        <authorList>
            <person name="Varghese N."/>
            <person name="Submissions S."/>
        </authorList>
    </citation>
    <scope>NUCLEOTIDE SEQUENCE [LARGE SCALE GENOMIC DNA]</scope>
    <source>
        <strain evidence="3">BS3782</strain>
    </source>
</reference>
<dbReference type="EMBL" id="VZPO01000002">
    <property type="protein sequence ID" value="KAB0507371.1"/>
    <property type="molecule type" value="Genomic_DNA"/>
</dbReference>
<dbReference type="SUPFAM" id="SSF52540">
    <property type="entry name" value="P-loop containing nucleoside triphosphate hydrolases"/>
    <property type="match status" value="1"/>
</dbReference>
<organism evidence="2 3">
    <name type="scientific">Pseudomonas lini</name>
    <dbReference type="NCBI Taxonomy" id="163011"/>
    <lineage>
        <taxon>Bacteria</taxon>
        <taxon>Pseudomonadati</taxon>
        <taxon>Pseudomonadota</taxon>
        <taxon>Gammaproteobacteria</taxon>
        <taxon>Pseudomonadales</taxon>
        <taxon>Pseudomonadaceae</taxon>
        <taxon>Pseudomonas</taxon>
    </lineage>
</organism>
<dbReference type="GO" id="GO:0016301">
    <property type="term" value="F:kinase activity"/>
    <property type="evidence" value="ECO:0007669"/>
    <property type="project" value="UniProtKB-KW"/>
</dbReference>
<dbReference type="Pfam" id="PF13671">
    <property type="entry name" value="AAA_33"/>
    <property type="match status" value="1"/>
</dbReference>
<dbReference type="EMBL" id="LT629746">
    <property type="protein sequence ID" value="SDT34542.1"/>
    <property type="molecule type" value="Genomic_DNA"/>
</dbReference>
<evidence type="ECO:0000313" key="1">
    <source>
        <dbReference type="EMBL" id="KAB0507371.1"/>
    </source>
</evidence>
<name>A0A0J6HEE1_9PSED</name>
<keyword evidence="2" id="KW-0808">Transferase</keyword>
<dbReference type="PATRIC" id="fig|163011.3.peg.1520"/>
<protein>
    <submittedName>
        <fullName evidence="1">ATP-binding protein</fullName>
    </submittedName>
    <submittedName>
        <fullName evidence="2">Predicted kinase</fullName>
    </submittedName>
</protein>
<dbReference type="Proteomes" id="UP000182814">
    <property type="component" value="Chromosome I"/>
</dbReference>
<keyword evidence="1" id="KW-0547">Nucleotide-binding</keyword>
<dbReference type="Proteomes" id="UP000434925">
    <property type="component" value="Unassembled WGS sequence"/>
</dbReference>
<proteinExistence type="predicted"/>
<keyword evidence="1" id="KW-0067">ATP-binding</keyword>
<accession>A0A0J6HEE1</accession>
<dbReference type="AlphaFoldDB" id="A0A0J6HEE1"/>
<keyword evidence="3" id="KW-1185">Reference proteome</keyword>
<reference evidence="2" key="2">
    <citation type="submission" date="2016-10" db="EMBL/GenBank/DDBJ databases">
        <authorList>
            <person name="de Groot N.N."/>
        </authorList>
    </citation>
    <scope>NUCLEOTIDE SEQUENCE [LARGE SCALE GENOMIC DNA]</scope>
    <source>
        <strain evidence="2">BS3782</strain>
    </source>
</reference>
<sequence>MNNDQRTAHLIYGPIAAGKSTFARTLATEVNGVRFAIDEWMQAMFGADVPERMDMSWVMPRVARCQVQVWSVAQQILGTGTDVILELGLLQKTDRDSIKSKVEQAGHVVLFHFVDAPLPIRRQRVLRRNAEKGETYSFDVTPGMFGAMESCFEYPTDSELSDSHLVRAPQE</sequence>
<dbReference type="InterPro" id="IPR027417">
    <property type="entry name" value="P-loop_NTPase"/>
</dbReference>
<reference evidence="1 4" key="3">
    <citation type="submission" date="2019-09" db="EMBL/GenBank/DDBJ databases">
        <title>Draft genome sequences of 48 bacterial type strains from the CCUG.</title>
        <authorList>
            <person name="Tunovic T."/>
            <person name="Pineiro-Iglesias B."/>
            <person name="Unosson C."/>
            <person name="Inganas E."/>
            <person name="Ohlen M."/>
            <person name="Cardew S."/>
            <person name="Jensie-Markopoulos S."/>
            <person name="Salva-Serra F."/>
            <person name="Jaen-Luchoro D."/>
            <person name="Karlsson R."/>
            <person name="Svensson-Stadler L."/>
            <person name="Chun J."/>
            <person name="Moore E."/>
        </authorList>
    </citation>
    <scope>NUCLEOTIDE SEQUENCE [LARGE SCALE GENOMIC DNA]</scope>
    <source>
        <strain evidence="1 4">CCUG 51522</strain>
    </source>
</reference>
<keyword evidence="2" id="KW-0418">Kinase</keyword>
<dbReference type="RefSeq" id="WP_048393246.1">
    <property type="nucleotide sequence ID" value="NZ_JYLB01000001.1"/>
</dbReference>
<gene>
    <name evidence="1" type="ORF">F7R14_05845</name>
    <name evidence="2" type="ORF">SAMN04490191_4035</name>
</gene>